<sequence length="924" mass="105570">MEYQLHRRAQEPHTRPSRLPKSKSPLGVQHHLNHDILPSMILFASVCSLLDTLEKLETKKCSPRDKRQWMQNCISSFFTHHETDLFHPDEDKTSLTVALLSSIFPEHRPDRVYGFQERMLAGILAEALGLQGQRKDNLKAWRLGHQGDLGLALAAVSSEINCGESHGQLDILEVDRLFSKLAARSRFSEPSSDGQRSPTSGTSRPADLIRPILARMDASQAKWLVRLLLKNMLPLKLHMQWVMKQLHFLLPEAYHVQHDLRTASVFIQKLEIRRVPRAVEDWEIARLYRSEVRHFIIPQINIPIAIPETAKARGSRHAVQLLTGKRFWCETKYDGERMQVHVSRSKRRGELTFQIFSKSGRNSTADRSGVHAALRRALRMDSGHGRPYETSVVVEAELCVWNEKTRTIQEFDKVRNFMTRAGREIGVYEDVDRENEHLIMVFFDCLCLDHVSLLGDAYEQRRRVLDDVVQVEAGWSMLAERVEIDLREDFDTGLKRLRQEYAAAIEKRQEGFILKPAGSTRYWSKNNGWIKLKKDFIEGLGDTADLTIVGGCFDPKRAKERKVNSTKMCTSFLVGALTNKIDVEKGAKPCFQVLCSLSYDIPMPLLASLNSHFEQHQERFTSVTTSFCQLIIPTDLPKPDIVYKEPLVVAIKGGSFVKPFSHNLYVPRWPRLQQIHYEREFTEALSVNELQELAIEALAPAPEWEAQVWEDALEMRDEIHGAANTVLPPRGSALLRDIREAKAVAASKAANALNLDDLLEVRTAPEVLLEKRPLRPLERNVARRPVKRRKTNELNTSEPMTYFATPLKTPAKARVHPNLEESWLHIAQTNPACTVQLVRAASLSLTNILWSLDALMESFQGAELRDAVLLVDSRSRNVKEILGHVQRLLKDWRTQIHIYDFRLLLDRANPTAFDDHHVFSSNNG</sequence>
<evidence type="ECO:0000256" key="1">
    <source>
        <dbReference type="ARBA" id="ARBA00007572"/>
    </source>
</evidence>
<comment type="similarity">
    <text evidence="1">Belongs to the ATP-dependent DNA ligase family.</text>
</comment>
<feature type="region of interest" description="Disordered" evidence="6">
    <location>
        <begin position="1"/>
        <end position="25"/>
    </location>
</feature>
<evidence type="ECO:0000256" key="5">
    <source>
        <dbReference type="ARBA" id="ARBA00023242"/>
    </source>
</evidence>
<dbReference type="GO" id="GO:0006310">
    <property type="term" value="P:DNA recombination"/>
    <property type="evidence" value="ECO:0007669"/>
    <property type="project" value="InterPro"/>
</dbReference>
<dbReference type="Gene3D" id="2.40.50.140">
    <property type="entry name" value="Nucleic acid-binding proteins"/>
    <property type="match status" value="1"/>
</dbReference>
<protein>
    <recommendedName>
        <fullName evidence="7">ATP-dependent DNA ligase family profile domain-containing protein</fullName>
    </recommendedName>
</protein>
<proteinExistence type="inferred from homology"/>
<dbReference type="AlphaFoldDB" id="A0A0E9NHQ8"/>
<dbReference type="PANTHER" id="PTHR45997">
    <property type="entry name" value="DNA LIGASE 4"/>
    <property type="match status" value="1"/>
</dbReference>
<dbReference type="InterPro" id="IPR012308">
    <property type="entry name" value="DNA_ligase_ATP-dep_N"/>
</dbReference>
<feature type="domain" description="ATP-dependent DNA ligase family profile" evidence="7">
    <location>
        <begin position="431"/>
        <end position="578"/>
    </location>
</feature>
<dbReference type="STRING" id="698492.A0A0E9NHQ8"/>
<feature type="compositionally biased region" description="Basic and acidic residues" evidence="6">
    <location>
        <begin position="1"/>
        <end position="14"/>
    </location>
</feature>
<dbReference type="PROSITE" id="PS50160">
    <property type="entry name" value="DNA_LIGASE_A3"/>
    <property type="match status" value="1"/>
</dbReference>
<dbReference type="Gene3D" id="3.30.1490.70">
    <property type="match status" value="1"/>
</dbReference>
<evidence type="ECO:0000259" key="7">
    <source>
        <dbReference type="PROSITE" id="PS50160"/>
    </source>
</evidence>
<keyword evidence="9" id="KW-1185">Reference proteome</keyword>
<feature type="region of interest" description="Disordered" evidence="6">
    <location>
        <begin position="186"/>
        <end position="205"/>
    </location>
</feature>
<evidence type="ECO:0000256" key="4">
    <source>
        <dbReference type="ARBA" id="ARBA00022840"/>
    </source>
</evidence>
<reference evidence="8 9" key="1">
    <citation type="journal article" date="2011" name="J. Gen. Appl. Microbiol.">
        <title>Draft genome sequencing of the enigmatic yeast Saitoella complicata.</title>
        <authorList>
            <person name="Nishida H."/>
            <person name="Hamamoto M."/>
            <person name="Sugiyama J."/>
        </authorList>
    </citation>
    <scope>NUCLEOTIDE SEQUENCE [LARGE SCALE GENOMIC DNA]</scope>
    <source>
        <strain evidence="8 9">NRRL Y-17804</strain>
    </source>
</reference>
<dbReference type="Gene3D" id="3.30.470.30">
    <property type="entry name" value="DNA ligase/mRNA capping enzyme"/>
    <property type="match status" value="1"/>
</dbReference>
<dbReference type="Pfam" id="PF01068">
    <property type="entry name" value="DNA_ligase_A_M"/>
    <property type="match status" value="1"/>
</dbReference>
<keyword evidence="2" id="KW-0436">Ligase</keyword>
<gene>
    <name evidence="8" type="ORF">G7K_3390-t1</name>
</gene>
<evidence type="ECO:0000256" key="6">
    <source>
        <dbReference type="SAM" id="MobiDB-lite"/>
    </source>
</evidence>
<name>A0A0E9NHQ8_SAICN</name>
<comment type="caution">
    <text evidence="8">The sequence shown here is derived from an EMBL/GenBank/DDBJ whole genome shotgun (WGS) entry which is preliminary data.</text>
</comment>
<dbReference type="PROSITE" id="PS00697">
    <property type="entry name" value="DNA_LIGASE_A1"/>
    <property type="match status" value="1"/>
</dbReference>
<reference evidence="8 9" key="3">
    <citation type="journal article" date="2015" name="Genome Announc.">
        <title>Draft Genome Sequence of the Archiascomycetous Yeast Saitoella complicata.</title>
        <authorList>
            <person name="Yamauchi K."/>
            <person name="Kondo S."/>
            <person name="Hamamoto M."/>
            <person name="Takahashi Y."/>
            <person name="Ogura Y."/>
            <person name="Hayashi T."/>
            <person name="Nishida H."/>
        </authorList>
    </citation>
    <scope>NUCLEOTIDE SEQUENCE [LARGE SCALE GENOMIC DNA]</scope>
    <source>
        <strain evidence="8 9">NRRL Y-17804</strain>
    </source>
</reference>
<evidence type="ECO:0000313" key="9">
    <source>
        <dbReference type="Proteomes" id="UP000033140"/>
    </source>
</evidence>
<dbReference type="InterPro" id="IPR036599">
    <property type="entry name" value="DNA_ligase_N_sf"/>
</dbReference>
<dbReference type="GO" id="GO:0003910">
    <property type="term" value="F:DNA ligase (ATP) activity"/>
    <property type="evidence" value="ECO:0007669"/>
    <property type="project" value="InterPro"/>
</dbReference>
<dbReference type="InterPro" id="IPR012340">
    <property type="entry name" value="NA-bd_OB-fold"/>
</dbReference>
<dbReference type="GO" id="GO:0032807">
    <property type="term" value="C:DNA ligase IV complex"/>
    <property type="evidence" value="ECO:0007669"/>
    <property type="project" value="TreeGrafter"/>
</dbReference>
<feature type="compositionally biased region" description="Polar residues" evidence="6">
    <location>
        <begin position="188"/>
        <end position="203"/>
    </location>
</feature>
<accession>A0A0E9NHQ8</accession>
<dbReference type="SUPFAM" id="SSF56091">
    <property type="entry name" value="DNA ligase/mRNA capping enzyme, catalytic domain"/>
    <property type="match status" value="1"/>
</dbReference>
<keyword evidence="4" id="KW-0067">ATP-binding</keyword>
<dbReference type="SUPFAM" id="SSF117018">
    <property type="entry name" value="ATP-dependent DNA ligase DNA-binding domain"/>
    <property type="match status" value="1"/>
</dbReference>
<keyword evidence="5" id="KW-0539">Nucleus</keyword>
<dbReference type="Proteomes" id="UP000033140">
    <property type="component" value="Unassembled WGS sequence"/>
</dbReference>
<reference evidence="8 9" key="2">
    <citation type="journal article" date="2014" name="J. Gen. Appl. Microbiol.">
        <title>The early diverging ascomycetous budding yeast Saitoella complicata has three histone deacetylases belonging to the Clr6, Hos2, and Rpd3 lineages.</title>
        <authorList>
            <person name="Nishida H."/>
            <person name="Matsumoto T."/>
            <person name="Kondo S."/>
            <person name="Hamamoto M."/>
            <person name="Yoshikawa H."/>
        </authorList>
    </citation>
    <scope>NUCLEOTIDE SEQUENCE [LARGE SCALE GENOMIC DNA]</scope>
    <source>
        <strain evidence="8 9">NRRL Y-17804</strain>
    </source>
</reference>
<evidence type="ECO:0000313" key="8">
    <source>
        <dbReference type="EMBL" id="GAO49236.1"/>
    </source>
</evidence>
<dbReference type="Pfam" id="PF04675">
    <property type="entry name" value="DNA_ligase_A_N"/>
    <property type="match status" value="1"/>
</dbReference>
<dbReference type="InterPro" id="IPR016059">
    <property type="entry name" value="DNA_ligase_ATP-dep_CS"/>
</dbReference>
<dbReference type="GO" id="GO:0003677">
    <property type="term" value="F:DNA binding"/>
    <property type="evidence" value="ECO:0007669"/>
    <property type="project" value="InterPro"/>
</dbReference>
<dbReference type="InterPro" id="IPR012310">
    <property type="entry name" value="DNA_ligase_ATP-dep_cent"/>
</dbReference>
<dbReference type="Gene3D" id="1.10.3260.10">
    <property type="entry name" value="DNA ligase, ATP-dependent, N-terminal domain"/>
    <property type="match status" value="1"/>
</dbReference>
<dbReference type="EMBL" id="BACD03000021">
    <property type="protein sequence ID" value="GAO49236.1"/>
    <property type="molecule type" value="Genomic_DNA"/>
</dbReference>
<dbReference type="PANTHER" id="PTHR45997:SF2">
    <property type="entry name" value="ATP DEPENDENT DNA LIGASE DOMAIN PROTEIN (AFU_ORTHOLOGUE AFUA_5G02430)"/>
    <property type="match status" value="1"/>
</dbReference>
<organism evidence="8 9">
    <name type="scientific">Saitoella complicata (strain BCRC 22490 / CBS 7301 / JCM 7358 / NBRC 10748 / NRRL Y-17804)</name>
    <dbReference type="NCBI Taxonomy" id="698492"/>
    <lineage>
        <taxon>Eukaryota</taxon>
        <taxon>Fungi</taxon>
        <taxon>Dikarya</taxon>
        <taxon>Ascomycota</taxon>
        <taxon>Taphrinomycotina</taxon>
        <taxon>Taphrinomycotina incertae sedis</taxon>
        <taxon>Saitoella</taxon>
    </lineage>
</organism>
<evidence type="ECO:0000256" key="2">
    <source>
        <dbReference type="ARBA" id="ARBA00022598"/>
    </source>
</evidence>
<dbReference type="GO" id="GO:0005524">
    <property type="term" value="F:ATP binding"/>
    <property type="evidence" value="ECO:0007669"/>
    <property type="project" value="UniProtKB-KW"/>
</dbReference>
<keyword evidence="3" id="KW-0547">Nucleotide-binding</keyword>
<dbReference type="OMA" id="RIDEFWR"/>
<dbReference type="GO" id="GO:0006297">
    <property type="term" value="P:nucleotide-excision repair, DNA gap filling"/>
    <property type="evidence" value="ECO:0007669"/>
    <property type="project" value="TreeGrafter"/>
</dbReference>
<evidence type="ECO:0000256" key="3">
    <source>
        <dbReference type="ARBA" id="ARBA00022741"/>
    </source>
</evidence>
<dbReference type="GO" id="GO:0006303">
    <property type="term" value="P:double-strand break repair via nonhomologous end joining"/>
    <property type="evidence" value="ECO:0007669"/>
    <property type="project" value="TreeGrafter"/>
</dbReference>
<dbReference type="InterPro" id="IPR029710">
    <property type="entry name" value="LIG4"/>
</dbReference>